<reference evidence="1 2" key="1">
    <citation type="journal article" date="2023" name="IMA Fungus">
        <title>Comparative genomic study of the Penicillium genus elucidates a diverse pangenome and 15 lateral gene transfer events.</title>
        <authorList>
            <person name="Petersen C."/>
            <person name="Sorensen T."/>
            <person name="Nielsen M.R."/>
            <person name="Sondergaard T.E."/>
            <person name="Sorensen J.L."/>
            <person name="Fitzpatrick D.A."/>
            <person name="Frisvad J.C."/>
            <person name="Nielsen K.L."/>
        </authorList>
    </citation>
    <scope>NUCLEOTIDE SEQUENCE [LARGE SCALE GENOMIC DNA]</scope>
    <source>
        <strain evidence="1 2">IBT 35679</strain>
    </source>
</reference>
<dbReference type="EMBL" id="JAQIZZ010000007">
    <property type="protein sequence ID" value="KAJ5533729.1"/>
    <property type="molecule type" value="Genomic_DNA"/>
</dbReference>
<organism evidence="1 2">
    <name type="scientific">Penicillium frequentans</name>
    <dbReference type="NCBI Taxonomy" id="3151616"/>
    <lineage>
        <taxon>Eukaryota</taxon>
        <taxon>Fungi</taxon>
        <taxon>Dikarya</taxon>
        <taxon>Ascomycota</taxon>
        <taxon>Pezizomycotina</taxon>
        <taxon>Eurotiomycetes</taxon>
        <taxon>Eurotiomycetidae</taxon>
        <taxon>Eurotiales</taxon>
        <taxon>Aspergillaceae</taxon>
        <taxon>Penicillium</taxon>
    </lineage>
</organism>
<protein>
    <submittedName>
        <fullName evidence="1">Uncharacterized protein</fullName>
    </submittedName>
</protein>
<comment type="caution">
    <text evidence="1">The sequence shown here is derived from an EMBL/GenBank/DDBJ whole genome shotgun (WGS) entry which is preliminary data.</text>
</comment>
<evidence type="ECO:0000313" key="1">
    <source>
        <dbReference type="EMBL" id="KAJ5533729.1"/>
    </source>
</evidence>
<dbReference type="Proteomes" id="UP001220324">
    <property type="component" value="Unassembled WGS sequence"/>
</dbReference>
<name>A0AAD6CT88_9EURO</name>
<dbReference type="AlphaFoldDB" id="A0AAD6CT88"/>
<accession>A0AAD6CT88</accession>
<sequence>MCPDVNITQDKLGGRFIARFLTDSDFAILLDRFLTILNYGGVVSDISVNASRSGTKNPGPTNSVNPAWRDAAIDIYIWDKELADAAAKNAALEGAENAEEIAGSEAEKGILRLAATAKQQIRRRIQEKWALSWAKEKTGKPNQKLVPAPHKKTLRLFEGLPKHYTSILVQMRSICEEGSQTPRHVLLRCPRFVDERKEMMEKVRARTDLRGNLMDYEALLSHPRATRYVAEFMLQTGLLGQFRHCEVEPEPVEDDETTGQN</sequence>
<gene>
    <name evidence="1" type="ORF">N7494_010281</name>
</gene>
<proteinExistence type="predicted"/>
<keyword evidence="2" id="KW-1185">Reference proteome</keyword>
<evidence type="ECO:0000313" key="2">
    <source>
        <dbReference type="Proteomes" id="UP001220324"/>
    </source>
</evidence>